<protein>
    <submittedName>
        <fullName evidence="3">Uncharacterized protein</fullName>
    </submittedName>
</protein>
<evidence type="ECO:0000313" key="3">
    <source>
        <dbReference type="EMBL" id="MFC4388917.1"/>
    </source>
</evidence>
<sequence>MKKVIGLSLLLLLLAACSADNNGSAEEVKVDATTQEDEETEVENTANESEEQKELAIIKEHIDVDAYEMKIEEDNPHTRVMFFIDENDEKVYKTVLVKDTNRLKIIHLGEEGLLFNDTIPS</sequence>
<name>A0ABV8VYD2_9BACI</name>
<evidence type="ECO:0000256" key="1">
    <source>
        <dbReference type="SAM" id="MobiDB-lite"/>
    </source>
</evidence>
<feature type="region of interest" description="Disordered" evidence="1">
    <location>
        <begin position="24"/>
        <end position="51"/>
    </location>
</feature>
<dbReference type="RefSeq" id="WP_390200291.1">
    <property type="nucleotide sequence ID" value="NZ_JBHSDV010000005.1"/>
</dbReference>
<accession>A0ABV8VYD2</accession>
<reference evidence="4" key="1">
    <citation type="journal article" date="2019" name="Int. J. Syst. Evol. Microbiol.">
        <title>The Global Catalogue of Microorganisms (GCM) 10K type strain sequencing project: providing services to taxonomists for standard genome sequencing and annotation.</title>
        <authorList>
            <consortium name="The Broad Institute Genomics Platform"/>
            <consortium name="The Broad Institute Genome Sequencing Center for Infectious Disease"/>
            <person name="Wu L."/>
            <person name="Ma J."/>
        </authorList>
    </citation>
    <scope>NUCLEOTIDE SEQUENCE [LARGE SCALE GENOMIC DNA]</scope>
    <source>
        <strain evidence="4">KACC 14058</strain>
    </source>
</reference>
<keyword evidence="2" id="KW-0732">Signal</keyword>
<keyword evidence="4" id="KW-1185">Reference proteome</keyword>
<dbReference type="PROSITE" id="PS51257">
    <property type="entry name" value="PROKAR_LIPOPROTEIN"/>
    <property type="match status" value="1"/>
</dbReference>
<feature type="chain" id="PRO_5047264176" evidence="2">
    <location>
        <begin position="20"/>
        <end position="121"/>
    </location>
</feature>
<evidence type="ECO:0000313" key="4">
    <source>
        <dbReference type="Proteomes" id="UP001595880"/>
    </source>
</evidence>
<proteinExistence type="predicted"/>
<dbReference type="Proteomes" id="UP001595880">
    <property type="component" value="Unassembled WGS sequence"/>
</dbReference>
<dbReference type="EMBL" id="JBHSDV010000005">
    <property type="protein sequence ID" value="MFC4388917.1"/>
    <property type="molecule type" value="Genomic_DNA"/>
</dbReference>
<comment type="caution">
    <text evidence="3">The sequence shown here is derived from an EMBL/GenBank/DDBJ whole genome shotgun (WGS) entry which is preliminary data.</text>
</comment>
<evidence type="ECO:0000256" key="2">
    <source>
        <dbReference type="SAM" id="SignalP"/>
    </source>
</evidence>
<gene>
    <name evidence="3" type="ORF">ACFOZ1_14030</name>
</gene>
<organism evidence="3 4">
    <name type="scientific">Gracilibacillus marinus</name>
    <dbReference type="NCBI Taxonomy" id="630535"/>
    <lineage>
        <taxon>Bacteria</taxon>
        <taxon>Bacillati</taxon>
        <taxon>Bacillota</taxon>
        <taxon>Bacilli</taxon>
        <taxon>Bacillales</taxon>
        <taxon>Bacillaceae</taxon>
        <taxon>Gracilibacillus</taxon>
    </lineage>
</organism>
<feature type="signal peptide" evidence="2">
    <location>
        <begin position="1"/>
        <end position="19"/>
    </location>
</feature>